<dbReference type="EMBL" id="KK113976">
    <property type="protein sequence ID" value="KFM61489.1"/>
    <property type="molecule type" value="Genomic_DNA"/>
</dbReference>
<accession>A0A087T8Q0</accession>
<feature type="chain" id="PRO_5001829400" evidence="1">
    <location>
        <begin position="22"/>
        <end position="206"/>
    </location>
</feature>
<dbReference type="Proteomes" id="UP000054359">
    <property type="component" value="Unassembled WGS sequence"/>
</dbReference>
<evidence type="ECO:0000313" key="2">
    <source>
        <dbReference type="EMBL" id="KFM61489.1"/>
    </source>
</evidence>
<organism evidence="2 3">
    <name type="scientific">Stegodyphus mimosarum</name>
    <name type="common">African social velvet spider</name>
    <dbReference type="NCBI Taxonomy" id="407821"/>
    <lineage>
        <taxon>Eukaryota</taxon>
        <taxon>Metazoa</taxon>
        <taxon>Ecdysozoa</taxon>
        <taxon>Arthropoda</taxon>
        <taxon>Chelicerata</taxon>
        <taxon>Arachnida</taxon>
        <taxon>Araneae</taxon>
        <taxon>Araneomorphae</taxon>
        <taxon>Entelegynae</taxon>
        <taxon>Eresoidea</taxon>
        <taxon>Eresidae</taxon>
        <taxon>Stegodyphus</taxon>
    </lineage>
</organism>
<evidence type="ECO:0000256" key="1">
    <source>
        <dbReference type="SAM" id="SignalP"/>
    </source>
</evidence>
<gene>
    <name evidence="2" type="ORF">X975_00905</name>
</gene>
<feature type="non-terminal residue" evidence="2">
    <location>
        <position position="206"/>
    </location>
</feature>
<proteinExistence type="predicted"/>
<evidence type="ECO:0000313" key="3">
    <source>
        <dbReference type="Proteomes" id="UP000054359"/>
    </source>
</evidence>
<dbReference type="OrthoDB" id="10301075at2759"/>
<reference evidence="2 3" key="1">
    <citation type="submission" date="2013-11" db="EMBL/GenBank/DDBJ databases">
        <title>Genome sequencing of Stegodyphus mimosarum.</title>
        <authorList>
            <person name="Bechsgaard J."/>
        </authorList>
    </citation>
    <scope>NUCLEOTIDE SEQUENCE [LARGE SCALE GENOMIC DNA]</scope>
</reference>
<keyword evidence="3" id="KW-1185">Reference proteome</keyword>
<dbReference type="AlphaFoldDB" id="A0A087T8Q0"/>
<keyword evidence="1" id="KW-0732">Signal</keyword>
<protein>
    <submittedName>
        <fullName evidence="2">Uncharacterized protein</fullName>
    </submittedName>
</protein>
<sequence>MKFQLFLSLFLFLASSSVVSSQFDDCLPDMCSDEGPDIQPYLDLLYELENNINFTLSLPDSSWWMVKFYNGNISRDEFDYECACPLRKQDDQVFITFHLQNLLDIWYNWEVGSSTFKLQGTIQITSCIDDLRIHLLESSYGGYKIKEVEVETQRIFSVFIYGAFSDYFDKLPPEYYEMIVEASSVPAKEIIEETYFKAFSQLLKKG</sequence>
<name>A0A087T8Q0_STEMI</name>
<feature type="signal peptide" evidence="1">
    <location>
        <begin position="1"/>
        <end position="21"/>
    </location>
</feature>